<gene>
    <name evidence="2" type="ORF">BAU28_17470</name>
</gene>
<dbReference type="Gene3D" id="1.10.260.40">
    <property type="entry name" value="lambda repressor-like DNA-binding domains"/>
    <property type="match status" value="1"/>
</dbReference>
<dbReference type="InterPro" id="IPR010982">
    <property type="entry name" value="Lambda_DNA-bd_dom_sf"/>
</dbReference>
<evidence type="ECO:0000313" key="2">
    <source>
        <dbReference type="EMBL" id="OJD74951.1"/>
    </source>
</evidence>
<sequence length="88" mass="10407">MNKVEYKQGFDYRFIKPVRQLRNQTQSDFEQVMGVDRSTIGKLERGEIEFTPLYQSKFKDAVKQIGISNIELISVSRILEMKEQRGYK</sequence>
<proteinExistence type="predicted"/>
<protein>
    <recommendedName>
        <fullName evidence="1">HTH cro/C1-type domain-containing protein</fullName>
    </recommendedName>
</protein>
<name>A0A1J9VEU7_9BACI</name>
<dbReference type="EMBL" id="MAOI01000107">
    <property type="protein sequence ID" value="OJD74951.1"/>
    <property type="molecule type" value="Genomic_DNA"/>
</dbReference>
<dbReference type="InterPro" id="IPR001387">
    <property type="entry name" value="Cro/C1-type_HTH"/>
</dbReference>
<dbReference type="CDD" id="cd00093">
    <property type="entry name" value="HTH_XRE"/>
    <property type="match status" value="1"/>
</dbReference>
<evidence type="ECO:0000313" key="3">
    <source>
        <dbReference type="Proteomes" id="UP000182788"/>
    </source>
</evidence>
<reference evidence="2 3" key="1">
    <citation type="submission" date="2016-06" db="EMBL/GenBank/DDBJ databases">
        <title>First insights into the genetic diversity and population structure of in the Bacillus cereus group bacteria from diverse marine environments.</title>
        <authorList>
            <person name="Liu Y."/>
            <person name="Lai Q."/>
            <person name="Shao Z."/>
        </authorList>
    </citation>
    <scope>NUCLEOTIDE SEQUENCE [LARGE SCALE GENOMIC DNA]</scope>
    <source>
        <strain evidence="2 3">NH24A2</strain>
    </source>
</reference>
<evidence type="ECO:0000259" key="1">
    <source>
        <dbReference type="PROSITE" id="PS50943"/>
    </source>
</evidence>
<feature type="domain" description="HTH cro/C1-type" evidence="1">
    <location>
        <begin position="15"/>
        <end position="51"/>
    </location>
</feature>
<dbReference type="Proteomes" id="UP000182788">
    <property type="component" value="Unassembled WGS sequence"/>
</dbReference>
<comment type="caution">
    <text evidence="2">The sequence shown here is derived from an EMBL/GenBank/DDBJ whole genome shotgun (WGS) entry which is preliminary data.</text>
</comment>
<accession>A0A1J9VEU7</accession>
<dbReference type="GO" id="GO:0003677">
    <property type="term" value="F:DNA binding"/>
    <property type="evidence" value="ECO:0007669"/>
    <property type="project" value="InterPro"/>
</dbReference>
<dbReference type="PROSITE" id="PS50943">
    <property type="entry name" value="HTH_CROC1"/>
    <property type="match status" value="1"/>
</dbReference>
<dbReference type="SUPFAM" id="SSF47413">
    <property type="entry name" value="lambda repressor-like DNA-binding domains"/>
    <property type="match status" value="1"/>
</dbReference>
<dbReference type="Pfam" id="PF01381">
    <property type="entry name" value="HTH_3"/>
    <property type="match status" value="1"/>
</dbReference>
<dbReference type="AlphaFoldDB" id="A0A1J9VEU7"/>
<organism evidence="2 3">
    <name type="scientific">Bacillus paramycoides</name>
    <dbReference type="NCBI Taxonomy" id="2026194"/>
    <lineage>
        <taxon>Bacteria</taxon>
        <taxon>Bacillati</taxon>
        <taxon>Bacillota</taxon>
        <taxon>Bacilli</taxon>
        <taxon>Bacillales</taxon>
        <taxon>Bacillaceae</taxon>
        <taxon>Bacillus</taxon>
        <taxon>Bacillus cereus group</taxon>
    </lineage>
</organism>